<dbReference type="Proteomes" id="UP000265520">
    <property type="component" value="Unassembled WGS sequence"/>
</dbReference>
<feature type="non-terminal residue" evidence="2">
    <location>
        <position position="198"/>
    </location>
</feature>
<keyword evidence="3" id="KW-1185">Reference proteome</keyword>
<reference evidence="2 3" key="1">
    <citation type="journal article" date="2018" name="Front. Plant Sci.">
        <title>Red Clover (Trifolium pratense) and Zigzag Clover (T. medium) - A Picture of Genomic Similarities and Differences.</title>
        <authorList>
            <person name="Dluhosova J."/>
            <person name="Istvanek J."/>
            <person name="Nedelnik J."/>
            <person name="Repkova J."/>
        </authorList>
    </citation>
    <scope>NUCLEOTIDE SEQUENCE [LARGE SCALE GENOMIC DNA]</scope>
    <source>
        <strain evidence="3">cv. 10/8</strain>
        <tissue evidence="2">Leaf</tissue>
    </source>
</reference>
<evidence type="ECO:0000256" key="1">
    <source>
        <dbReference type="SAM" id="MobiDB-lite"/>
    </source>
</evidence>
<accession>A0A392PP44</accession>
<organism evidence="2 3">
    <name type="scientific">Trifolium medium</name>
    <dbReference type="NCBI Taxonomy" id="97028"/>
    <lineage>
        <taxon>Eukaryota</taxon>
        <taxon>Viridiplantae</taxon>
        <taxon>Streptophyta</taxon>
        <taxon>Embryophyta</taxon>
        <taxon>Tracheophyta</taxon>
        <taxon>Spermatophyta</taxon>
        <taxon>Magnoliopsida</taxon>
        <taxon>eudicotyledons</taxon>
        <taxon>Gunneridae</taxon>
        <taxon>Pentapetalae</taxon>
        <taxon>rosids</taxon>
        <taxon>fabids</taxon>
        <taxon>Fabales</taxon>
        <taxon>Fabaceae</taxon>
        <taxon>Papilionoideae</taxon>
        <taxon>50 kb inversion clade</taxon>
        <taxon>NPAAA clade</taxon>
        <taxon>Hologalegina</taxon>
        <taxon>IRL clade</taxon>
        <taxon>Trifolieae</taxon>
        <taxon>Trifolium</taxon>
    </lineage>
</organism>
<sequence length="198" mass="21573">MSQNTDSTQFKNDSAEVVKTRSKSKKETPTVIVDAKPISIVPPTDSKKKSTKSKASEKKEKPTKVSESSPSVTSKYVSGKPKKKKGEPSVKKSLTMFDLYMSENPFGTGNVESHVDTSVKTVIKPNVESSGKVSSEIVGPNIERTMKENPISENPKSGETLDEYRTVAETIIDQTSLIVPVVTPDKAIPEPVNDSMKE</sequence>
<dbReference type="AlphaFoldDB" id="A0A392PP44"/>
<feature type="compositionally biased region" description="Polar residues" evidence="1">
    <location>
        <begin position="1"/>
        <end position="12"/>
    </location>
</feature>
<protein>
    <recommendedName>
        <fullName evidence="4">Envelope-like protein</fullName>
    </recommendedName>
</protein>
<proteinExistence type="predicted"/>
<feature type="compositionally biased region" description="Basic and acidic residues" evidence="1">
    <location>
        <begin position="54"/>
        <end position="64"/>
    </location>
</feature>
<evidence type="ECO:0008006" key="4">
    <source>
        <dbReference type="Google" id="ProtNLM"/>
    </source>
</evidence>
<name>A0A392PP44_9FABA</name>
<feature type="region of interest" description="Disordered" evidence="1">
    <location>
        <begin position="1"/>
        <end position="91"/>
    </location>
</feature>
<evidence type="ECO:0000313" key="2">
    <source>
        <dbReference type="EMBL" id="MCI13522.1"/>
    </source>
</evidence>
<feature type="region of interest" description="Disordered" evidence="1">
    <location>
        <begin position="129"/>
        <end position="160"/>
    </location>
</feature>
<evidence type="ECO:0000313" key="3">
    <source>
        <dbReference type="Proteomes" id="UP000265520"/>
    </source>
</evidence>
<comment type="caution">
    <text evidence="2">The sequence shown here is derived from an EMBL/GenBank/DDBJ whole genome shotgun (WGS) entry which is preliminary data.</text>
</comment>
<dbReference type="EMBL" id="LXQA010088524">
    <property type="protein sequence ID" value="MCI13522.1"/>
    <property type="molecule type" value="Genomic_DNA"/>
</dbReference>